<dbReference type="AlphaFoldDB" id="A0A5K3FBG2"/>
<sequence>MQRKNSNVGDRVKEFFQSFGKKKQQMSDETSNFRADELLRSKMSTDDASLLPMVSQPRQVPQEHESPGPTLQTNQPQLSSQIRPPTFSPLVNLKHMTPFEHNERPQFRVRQSSAPPPRRQERESSSSPSPSPVIQSARQENIEKPRPLRVSQLFQQPPAYSWDGWEQPAFVQVPVKYDGRPRLAMPQIPSKNGRSATPDGVLLENGRKPSYAGIQSRQGAQPSANIGEESYYVPPLPPPLLYYDPYSGQYVAAPTIPSGYDIVGRHAHTLNRRHRRKSHHHHKRSCTPHMDIANYSTYNPTKPFSTSVPPSEASFDYRSTLQTQPQATPEMQQQKVPAVMSQNDRFEDEIRVTQKKRLISSGTTDTPSHRVETLNSKRNSVLTPITPVSIPQTMFSNQNPNRLSAEILSPITDGNKNQTRYTSDVVRSMNRMIFKMGRKESAEGMLSPKDSYQESLNITTRSPQAPKVSSNGEVQGARKLSVMELVKKYSQMGESGSSTGSTGRRHQLQECKLPSRVPADFSDPDDTAEILGDVSYTDDIDETFRK</sequence>
<organism evidence="2">
    <name type="scientific">Mesocestoides corti</name>
    <name type="common">Flatworm</name>
    <dbReference type="NCBI Taxonomy" id="53468"/>
    <lineage>
        <taxon>Eukaryota</taxon>
        <taxon>Metazoa</taxon>
        <taxon>Spiralia</taxon>
        <taxon>Lophotrochozoa</taxon>
        <taxon>Platyhelminthes</taxon>
        <taxon>Cestoda</taxon>
        <taxon>Eucestoda</taxon>
        <taxon>Cyclophyllidea</taxon>
        <taxon>Mesocestoididae</taxon>
        <taxon>Mesocestoides</taxon>
    </lineage>
</organism>
<feature type="compositionally biased region" description="Polar residues" evidence="1">
    <location>
        <begin position="69"/>
        <end position="83"/>
    </location>
</feature>
<feature type="compositionally biased region" description="Basic and acidic residues" evidence="1">
    <location>
        <begin position="97"/>
        <end position="106"/>
    </location>
</feature>
<feature type="compositionally biased region" description="Basic and acidic residues" evidence="1">
    <location>
        <begin position="34"/>
        <end position="45"/>
    </location>
</feature>
<feature type="compositionally biased region" description="Basic residues" evidence="1">
    <location>
        <begin position="270"/>
        <end position="286"/>
    </location>
</feature>
<proteinExistence type="predicted"/>
<protein>
    <submittedName>
        <fullName evidence="2">SAM domain-containing protein</fullName>
    </submittedName>
</protein>
<feature type="region of interest" description="Disordered" evidence="1">
    <location>
        <begin position="1"/>
        <end position="137"/>
    </location>
</feature>
<name>A0A5K3FBG2_MESCO</name>
<feature type="compositionally biased region" description="Acidic residues" evidence="1">
    <location>
        <begin position="536"/>
        <end position="546"/>
    </location>
</feature>
<feature type="compositionally biased region" description="Low complexity" evidence="1">
    <location>
        <begin position="125"/>
        <end position="137"/>
    </location>
</feature>
<evidence type="ECO:0000256" key="1">
    <source>
        <dbReference type="SAM" id="MobiDB-lite"/>
    </source>
</evidence>
<evidence type="ECO:0000313" key="2">
    <source>
        <dbReference type="WBParaSite" id="MCU_006847-RA"/>
    </source>
</evidence>
<feature type="compositionally biased region" description="Low complexity" evidence="1">
    <location>
        <begin position="493"/>
        <end position="502"/>
    </location>
</feature>
<dbReference type="WBParaSite" id="MCU_006847-RA">
    <property type="protein sequence ID" value="MCU_006847-RA"/>
    <property type="gene ID" value="MCU_006847"/>
</dbReference>
<feature type="region of interest" description="Disordered" evidence="1">
    <location>
        <begin position="490"/>
        <end position="546"/>
    </location>
</feature>
<accession>A0A5K3FBG2</accession>
<feature type="region of interest" description="Disordered" evidence="1">
    <location>
        <begin position="270"/>
        <end position="292"/>
    </location>
</feature>
<reference evidence="2" key="1">
    <citation type="submission" date="2019-11" db="UniProtKB">
        <authorList>
            <consortium name="WormBaseParasite"/>
        </authorList>
    </citation>
    <scope>IDENTIFICATION</scope>
</reference>